<feature type="transmembrane region" description="Helical" evidence="1">
    <location>
        <begin position="60"/>
        <end position="79"/>
    </location>
</feature>
<evidence type="ECO:0000256" key="1">
    <source>
        <dbReference type="SAM" id="Phobius"/>
    </source>
</evidence>
<reference evidence="2 3" key="1">
    <citation type="submission" date="2022-08" db="EMBL/GenBank/DDBJ databases">
        <authorList>
            <person name="Li F."/>
        </authorList>
    </citation>
    <scope>NUCLEOTIDE SEQUENCE [LARGE SCALE GENOMIC DNA]</scope>
    <source>
        <strain evidence="2 3">10F1B-8-1</strain>
    </source>
</reference>
<keyword evidence="1" id="KW-0812">Transmembrane</keyword>
<keyword evidence="3" id="KW-1185">Reference proteome</keyword>
<protein>
    <recommendedName>
        <fullName evidence="4">Low temperature requirement protein A</fullName>
    </recommendedName>
</protein>
<gene>
    <name evidence="2" type="ORF">NUH29_14365</name>
</gene>
<dbReference type="EMBL" id="JANTHX010000009">
    <property type="protein sequence ID" value="MCS0500733.1"/>
    <property type="molecule type" value="Genomic_DNA"/>
</dbReference>
<keyword evidence="1" id="KW-0472">Membrane</keyword>
<dbReference type="Proteomes" id="UP001205337">
    <property type="component" value="Unassembled WGS sequence"/>
</dbReference>
<feature type="transmembrane region" description="Helical" evidence="1">
    <location>
        <begin position="85"/>
        <end position="106"/>
    </location>
</feature>
<dbReference type="RefSeq" id="WP_258799951.1">
    <property type="nucleotide sequence ID" value="NZ_JANTHX010000009.1"/>
</dbReference>
<feature type="transmembrane region" description="Helical" evidence="1">
    <location>
        <begin position="29"/>
        <end position="48"/>
    </location>
</feature>
<accession>A0ABT1ZJ58</accession>
<name>A0ABT1ZJ58_9MICO</name>
<proteinExistence type="predicted"/>
<evidence type="ECO:0000313" key="2">
    <source>
        <dbReference type="EMBL" id="MCS0500733.1"/>
    </source>
</evidence>
<organism evidence="2 3">
    <name type="scientific">Protaetiibacter mangrovi</name>
    <dbReference type="NCBI Taxonomy" id="2970926"/>
    <lineage>
        <taxon>Bacteria</taxon>
        <taxon>Bacillati</taxon>
        <taxon>Actinomycetota</taxon>
        <taxon>Actinomycetes</taxon>
        <taxon>Micrococcales</taxon>
        <taxon>Microbacteriaceae</taxon>
        <taxon>Protaetiibacter</taxon>
    </lineage>
</organism>
<keyword evidence="1" id="KW-1133">Transmembrane helix</keyword>
<evidence type="ECO:0000313" key="3">
    <source>
        <dbReference type="Proteomes" id="UP001205337"/>
    </source>
</evidence>
<sequence>MVFGCLVAVGAGLDVAALASEGHAELDTTAVAAAVAIPVAALLLAIFTQYSLLMGAFDTFHLLLVATALALLAASVGAAGGGAPLWAWLGLVVAAPVAVIVGFETIGHRHQQARLGELGA</sequence>
<comment type="caution">
    <text evidence="2">The sequence shown here is derived from an EMBL/GenBank/DDBJ whole genome shotgun (WGS) entry which is preliminary data.</text>
</comment>
<evidence type="ECO:0008006" key="4">
    <source>
        <dbReference type="Google" id="ProtNLM"/>
    </source>
</evidence>